<feature type="binding site" evidence="6">
    <location>
        <position position="274"/>
    </location>
    <ligand>
        <name>NAD(+)</name>
        <dbReference type="ChEBI" id="CHEBI:57540"/>
    </ligand>
</feature>
<dbReference type="PRINTS" id="PR00411">
    <property type="entry name" value="PNDRDTASEI"/>
</dbReference>
<feature type="disulfide bond" description="Redox-active" evidence="7">
    <location>
        <begin position="44"/>
        <end position="49"/>
    </location>
</feature>
<proteinExistence type="inferred from homology"/>
<dbReference type="InterPro" id="IPR023753">
    <property type="entry name" value="FAD/NAD-binding_dom"/>
</dbReference>
<dbReference type="PANTHER" id="PTHR22912:SF151">
    <property type="entry name" value="DIHYDROLIPOYL DEHYDROGENASE, MITOCHONDRIAL"/>
    <property type="match status" value="1"/>
</dbReference>
<feature type="binding site" evidence="6">
    <location>
        <position position="117"/>
    </location>
    <ligand>
        <name>FAD</name>
        <dbReference type="ChEBI" id="CHEBI:57692"/>
    </ligand>
</feature>
<evidence type="ECO:0000313" key="11">
    <source>
        <dbReference type="Proteomes" id="UP000194000"/>
    </source>
</evidence>
<feature type="binding site" evidence="6">
    <location>
        <position position="316"/>
    </location>
    <ligand>
        <name>FAD</name>
        <dbReference type="ChEBI" id="CHEBI:57692"/>
    </ligand>
</feature>
<dbReference type="InterPro" id="IPR016156">
    <property type="entry name" value="FAD/NAD-linked_Rdtase_dimer_sf"/>
</dbReference>
<reference evidence="10 11" key="1">
    <citation type="submission" date="2016-01" db="EMBL/GenBank/DDBJ databases">
        <title>The new phylogeny of the genus Mycobacterium.</title>
        <authorList>
            <person name="Tarcisio F."/>
            <person name="Conor M."/>
            <person name="Antonella G."/>
            <person name="Elisabetta G."/>
            <person name="Giulia F.S."/>
            <person name="Sara T."/>
            <person name="Anna F."/>
            <person name="Clotilde B."/>
            <person name="Roberto B."/>
            <person name="Veronica D.S."/>
            <person name="Fabio R."/>
            <person name="Monica P."/>
            <person name="Olivier J."/>
            <person name="Enrico T."/>
            <person name="Nicola S."/>
        </authorList>
    </citation>
    <scope>NUCLEOTIDE SEQUENCE [LARGE SCALE GENOMIC DNA]</scope>
    <source>
        <strain evidence="10 11">DSM 45731</strain>
    </source>
</reference>
<dbReference type="GO" id="GO:0004148">
    <property type="term" value="F:dihydrolipoyl dehydrogenase (NADH) activity"/>
    <property type="evidence" value="ECO:0007669"/>
    <property type="project" value="TreeGrafter"/>
</dbReference>
<sequence length="507" mass="53537">MKATKDFDVVVVGAGVGGVAAVRKLASAGLSVALVEDRLVGGECHYFGCNPSKTLLRPIEVFNLAKAVPGVRETISDEGLDVAAVFAKRDAIIEHLSDQDRTASLRQAGVAVFHGIGRLSGERTVRVTYGPGDTAEAVLTARHAVVLATGTRPNVPEIPGLAQARPWTNRDLTTMTQVPARALVVGGGPVAVEFATILTGLGSAVTLLVRENALLLNIEPEARELVTQSLRSKGVTIHFETELSAVARPVAGGPVTATFQRQTIEVDEIVLAAGRRTNTDNLGLETVGLPGGGIVSVNDHLQAVGVTGGWLYALGDTTGRARLSHISTYHGRVVADIIAARAAGRELSENELTARDTGNLAQVIHTDPQVVTAGRTESQARAEGFAVRTLTAHYPDPVSFLALYRDGFDGWAKLVINAETNTLLGATFVGPQFSELAQAATLAIVAKLPVSLLRHAVAPHPTVNQVWDALVWDPLLTHGSELAPSLENEAQKVQKGTQANRLSYQAR</sequence>
<feature type="active site" description="Proton acceptor" evidence="5">
    <location>
        <position position="460"/>
    </location>
</feature>
<organism evidence="10 11">
    <name type="scientific">Mycobacterium fragae</name>
    <dbReference type="NCBI Taxonomy" id="1260918"/>
    <lineage>
        <taxon>Bacteria</taxon>
        <taxon>Bacillati</taxon>
        <taxon>Actinomycetota</taxon>
        <taxon>Actinomycetes</taxon>
        <taxon>Mycobacteriales</taxon>
        <taxon>Mycobacteriaceae</taxon>
        <taxon>Mycobacterium</taxon>
    </lineage>
</organism>
<evidence type="ECO:0000256" key="3">
    <source>
        <dbReference type="ARBA" id="ARBA00022827"/>
    </source>
</evidence>
<dbReference type="PRINTS" id="PR00368">
    <property type="entry name" value="FADPNR"/>
</dbReference>
<keyword evidence="6" id="KW-0547">Nucleotide-binding</keyword>
<feature type="binding site" evidence="6">
    <location>
        <begin position="186"/>
        <end position="193"/>
    </location>
    <ligand>
        <name>NAD(+)</name>
        <dbReference type="ChEBI" id="CHEBI:57540"/>
    </ligand>
</feature>
<dbReference type="EMBL" id="LQOW01000014">
    <property type="protein sequence ID" value="ORV61886.1"/>
    <property type="molecule type" value="Genomic_DNA"/>
</dbReference>
<dbReference type="PIRSF" id="PIRSF000350">
    <property type="entry name" value="Mercury_reductase_MerA"/>
    <property type="match status" value="1"/>
</dbReference>
<feature type="binding site" evidence="6">
    <location>
        <position position="53"/>
    </location>
    <ligand>
        <name>FAD</name>
        <dbReference type="ChEBI" id="CHEBI:57692"/>
    </ligand>
</feature>
<dbReference type="GO" id="GO:0050660">
    <property type="term" value="F:flavin adenine dinucleotide binding"/>
    <property type="evidence" value="ECO:0007669"/>
    <property type="project" value="TreeGrafter"/>
</dbReference>
<dbReference type="Gene3D" id="3.30.390.30">
    <property type="match status" value="1"/>
</dbReference>
<dbReference type="RefSeq" id="WP_085195608.1">
    <property type="nucleotide sequence ID" value="NZ_JACKVI010000014.1"/>
</dbReference>
<evidence type="ECO:0000256" key="7">
    <source>
        <dbReference type="PIRSR" id="PIRSR000350-4"/>
    </source>
</evidence>
<dbReference type="InterPro" id="IPR036188">
    <property type="entry name" value="FAD/NAD-bd_sf"/>
</dbReference>
<keyword evidence="3 6" id="KW-0274">FAD</keyword>
<dbReference type="GO" id="GO:0006103">
    <property type="term" value="P:2-oxoglutarate metabolic process"/>
    <property type="evidence" value="ECO:0007669"/>
    <property type="project" value="TreeGrafter"/>
</dbReference>
<feature type="domain" description="FAD/NAD(P)-binding" evidence="9">
    <location>
        <begin position="7"/>
        <end position="329"/>
    </location>
</feature>
<comment type="caution">
    <text evidence="10">The sequence shown here is derived from an EMBL/GenBank/DDBJ whole genome shotgun (WGS) entry which is preliminary data.</text>
</comment>
<evidence type="ECO:0000256" key="5">
    <source>
        <dbReference type="PIRSR" id="PIRSR000350-2"/>
    </source>
</evidence>
<dbReference type="InterPro" id="IPR001100">
    <property type="entry name" value="Pyr_nuc-diS_OxRdtase"/>
</dbReference>
<evidence type="ECO:0000259" key="9">
    <source>
        <dbReference type="Pfam" id="PF07992"/>
    </source>
</evidence>
<dbReference type="SUPFAM" id="SSF51905">
    <property type="entry name" value="FAD/NAD(P)-binding domain"/>
    <property type="match status" value="1"/>
</dbReference>
<comment type="cofactor">
    <cofactor evidence="6">
        <name>FAD</name>
        <dbReference type="ChEBI" id="CHEBI:57692"/>
    </cofactor>
    <text evidence="6">Binds 1 FAD per subunit.</text>
</comment>
<evidence type="ECO:0000256" key="6">
    <source>
        <dbReference type="PIRSR" id="PIRSR000350-3"/>
    </source>
</evidence>
<keyword evidence="2" id="KW-0285">Flavoprotein</keyword>
<dbReference type="STRING" id="1260918.AWC06_10840"/>
<evidence type="ECO:0000259" key="8">
    <source>
        <dbReference type="Pfam" id="PF02852"/>
    </source>
</evidence>
<dbReference type="InterPro" id="IPR004099">
    <property type="entry name" value="Pyr_nucl-diS_OxRdtase_dimer"/>
</dbReference>
<dbReference type="InterPro" id="IPR050151">
    <property type="entry name" value="Class-I_Pyr_Nuc-Dis_Oxidored"/>
</dbReference>
<dbReference type="PANTHER" id="PTHR22912">
    <property type="entry name" value="DISULFIDE OXIDOREDUCTASE"/>
    <property type="match status" value="1"/>
</dbReference>
<protein>
    <submittedName>
        <fullName evidence="10">Pyridine nucleotide-disulfide oxidoreductase</fullName>
    </submittedName>
</protein>
<keyword evidence="11" id="KW-1185">Reference proteome</keyword>
<evidence type="ECO:0000256" key="1">
    <source>
        <dbReference type="ARBA" id="ARBA00007532"/>
    </source>
</evidence>
<evidence type="ECO:0000256" key="4">
    <source>
        <dbReference type="ARBA" id="ARBA00023027"/>
    </source>
</evidence>
<dbReference type="Gene3D" id="3.50.50.60">
    <property type="entry name" value="FAD/NAD(P)-binding domain"/>
    <property type="match status" value="2"/>
</dbReference>
<evidence type="ECO:0000256" key="2">
    <source>
        <dbReference type="ARBA" id="ARBA00022630"/>
    </source>
</evidence>
<dbReference type="AlphaFoldDB" id="A0A1X1UYI0"/>
<feature type="domain" description="Pyridine nucleotide-disulphide oxidoreductase dimerisation" evidence="8">
    <location>
        <begin position="361"/>
        <end position="467"/>
    </location>
</feature>
<keyword evidence="4 6" id="KW-0520">NAD</keyword>
<accession>A0A1X1UYI0</accession>
<name>A0A1X1UYI0_9MYCO</name>
<dbReference type="SUPFAM" id="SSF55424">
    <property type="entry name" value="FAD/NAD-linked reductases, dimerisation (C-terminal) domain"/>
    <property type="match status" value="1"/>
</dbReference>
<dbReference type="OrthoDB" id="9800167at2"/>
<gene>
    <name evidence="10" type="ORF">AWC06_10840</name>
</gene>
<dbReference type="Pfam" id="PF07992">
    <property type="entry name" value="Pyr_redox_2"/>
    <property type="match status" value="1"/>
</dbReference>
<comment type="similarity">
    <text evidence="1">Belongs to the class-I pyridine nucleotide-disulfide oxidoreductase family.</text>
</comment>
<dbReference type="Proteomes" id="UP000194000">
    <property type="component" value="Unassembled WGS sequence"/>
</dbReference>
<dbReference type="Pfam" id="PF02852">
    <property type="entry name" value="Pyr_redox_dim"/>
    <property type="match status" value="1"/>
</dbReference>
<evidence type="ECO:0000313" key="10">
    <source>
        <dbReference type="EMBL" id="ORV61886.1"/>
    </source>
</evidence>